<accession>A0A8S0W2R5</accession>
<reference evidence="1 2" key="1">
    <citation type="submission" date="2020-01" db="EMBL/GenBank/DDBJ databases">
        <authorList>
            <person name="Gupta K D."/>
        </authorList>
    </citation>
    <scope>NUCLEOTIDE SEQUENCE [LARGE SCALE GENOMIC DNA]</scope>
</reference>
<proteinExistence type="predicted"/>
<organism evidence="1 2">
    <name type="scientific">Cyclocybe aegerita</name>
    <name type="common">Black poplar mushroom</name>
    <name type="synonym">Agrocybe aegerita</name>
    <dbReference type="NCBI Taxonomy" id="1973307"/>
    <lineage>
        <taxon>Eukaryota</taxon>
        <taxon>Fungi</taxon>
        <taxon>Dikarya</taxon>
        <taxon>Basidiomycota</taxon>
        <taxon>Agaricomycotina</taxon>
        <taxon>Agaricomycetes</taxon>
        <taxon>Agaricomycetidae</taxon>
        <taxon>Agaricales</taxon>
        <taxon>Agaricineae</taxon>
        <taxon>Bolbitiaceae</taxon>
        <taxon>Cyclocybe</taxon>
    </lineage>
</organism>
<evidence type="ECO:0000313" key="2">
    <source>
        <dbReference type="Proteomes" id="UP000467700"/>
    </source>
</evidence>
<keyword evidence="2" id="KW-1185">Reference proteome</keyword>
<sequence length="112" mass="12617">MAQQDTDLSSSLKEFEVHLNWLKVTTAPFLHASRTPSQVLPLFKDQVPWISTSVTIFRIGHPYKGHSGVLKNVLHGQPTDSGLRIEMQLTYLDPSKPFPLIIVDYGNVIETM</sequence>
<dbReference type="EMBL" id="CACVBS010000063">
    <property type="protein sequence ID" value="CAA7267875.1"/>
    <property type="molecule type" value="Genomic_DNA"/>
</dbReference>
<dbReference type="Proteomes" id="UP000467700">
    <property type="component" value="Unassembled WGS sequence"/>
</dbReference>
<evidence type="ECO:0000313" key="1">
    <source>
        <dbReference type="EMBL" id="CAA7267875.1"/>
    </source>
</evidence>
<dbReference type="AlphaFoldDB" id="A0A8S0W2R5"/>
<protein>
    <submittedName>
        <fullName evidence="1">Uncharacterized protein</fullName>
    </submittedName>
</protein>
<comment type="caution">
    <text evidence="1">The sequence shown here is derived from an EMBL/GenBank/DDBJ whole genome shotgun (WGS) entry which is preliminary data.</text>
</comment>
<name>A0A8S0W2R5_CYCAE</name>
<gene>
    <name evidence="1" type="ORF">AAE3_LOCUS10089</name>
</gene>
<dbReference type="OrthoDB" id="10693703at2759"/>